<evidence type="ECO:0000256" key="2">
    <source>
        <dbReference type="ARBA" id="ARBA00022737"/>
    </source>
</evidence>
<dbReference type="InterPro" id="IPR050107">
    <property type="entry name" value="ABC_carbohydrate_import_ATPase"/>
</dbReference>
<dbReference type="KEGG" id="rla:Rhola_00000980"/>
<keyword evidence="3" id="KW-0547">Nucleotide-binding</keyword>
<proteinExistence type="predicted"/>
<dbReference type="EC" id="3.6.3.17" evidence="6"/>
<dbReference type="CDD" id="cd03215">
    <property type="entry name" value="ABC_Carb_Monos_II"/>
    <property type="match status" value="1"/>
</dbReference>
<feature type="domain" description="ABC transporter" evidence="5">
    <location>
        <begin position="269"/>
        <end position="511"/>
    </location>
</feature>
<gene>
    <name evidence="6" type="ORF">Rhola_00000980</name>
</gene>
<dbReference type="STRING" id="529884.Rhola_00000980"/>
<evidence type="ECO:0000259" key="5">
    <source>
        <dbReference type="PROSITE" id="PS50893"/>
    </source>
</evidence>
<dbReference type="PROSITE" id="PS50893">
    <property type="entry name" value="ABC_TRANSPORTER_2"/>
    <property type="match status" value="2"/>
</dbReference>
<evidence type="ECO:0000313" key="7">
    <source>
        <dbReference type="Proteomes" id="UP000067708"/>
    </source>
</evidence>
<keyword evidence="2" id="KW-0677">Repeat</keyword>
<dbReference type="GO" id="GO:0016887">
    <property type="term" value="F:ATP hydrolysis activity"/>
    <property type="evidence" value="ECO:0007669"/>
    <property type="project" value="InterPro"/>
</dbReference>
<dbReference type="PROSITE" id="PS00211">
    <property type="entry name" value="ABC_TRANSPORTER_1"/>
    <property type="match status" value="1"/>
</dbReference>
<dbReference type="OrthoDB" id="39350at2"/>
<feature type="domain" description="ABC transporter" evidence="5">
    <location>
        <begin position="19"/>
        <end position="247"/>
    </location>
</feature>
<dbReference type="RefSeq" id="WP_051636132.1">
    <property type="nucleotide sequence ID" value="NZ_CP007490.1"/>
</dbReference>
<keyword evidence="4" id="KW-0067">ATP-binding</keyword>
<dbReference type="Pfam" id="PF00005">
    <property type="entry name" value="ABC_tran"/>
    <property type="match status" value="2"/>
</dbReference>
<keyword evidence="7" id="KW-1185">Reference proteome</keyword>
<name>A0A060JJY1_9MICO</name>
<dbReference type="SUPFAM" id="SSF52540">
    <property type="entry name" value="P-loop containing nucleoside triphosphate hydrolases"/>
    <property type="match status" value="2"/>
</dbReference>
<dbReference type="Gene3D" id="3.40.50.300">
    <property type="entry name" value="P-loop containing nucleotide triphosphate hydrolases"/>
    <property type="match status" value="2"/>
</dbReference>
<organism evidence="6 7">
    <name type="scientific">Rhodoluna lacicola</name>
    <dbReference type="NCBI Taxonomy" id="529884"/>
    <lineage>
        <taxon>Bacteria</taxon>
        <taxon>Bacillati</taxon>
        <taxon>Actinomycetota</taxon>
        <taxon>Actinomycetes</taxon>
        <taxon>Micrococcales</taxon>
        <taxon>Microbacteriaceae</taxon>
        <taxon>Luna cluster</taxon>
        <taxon>Luna-1 subcluster</taxon>
        <taxon>Rhodoluna</taxon>
    </lineage>
</organism>
<evidence type="ECO:0000313" key="6">
    <source>
        <dbReference type="EMBL" id="AIC46928.1"/>
    </source>
</evidence>
<dbReference type="InterPro" id="IPR027417">
    <property type="entry name" value="P-loop_NTPase"/>
</dbReference>
<keyword evidence="1" id="KW-0813">Transport</keyword>
<keyword evidence="6" id="KW-0378">Hydrolase</keyword>
<dbReference type="PATRIC" id="fig|529884.3.peg.93"/>
<dbReference type="InterPro" id="IPR017871">
    <property type="entry name" value="ABC_transporter-like_CS"/>
</dbReference>
<dbReference type="SMART" id="SM00382">
    <property type="entry name" value="AAA"/>
    <property type="match status" value="2"/>
</dbReference>
<dbReference type="EMBL" id="CP007490">
    <property type="protein sequence ID" value="AIC46928.1"/>
    <property type="molecule type" value="Genomic_DNA"/>
</dbReference>
<evidence type="ECO:0000256" key="4">
    <source>
        <dbReference type="ARBA" id="ARBA00022840"/>
    </source>
</evidence>
<dbReference type="PANTHER" id="PTHR43790:SF9">
    <property type="entry name" value="GALACTOFURANOSE TRANSPORTER ATP-BINDING PROTEIN YTFR"/>
    <property type="match status" value="1"/>
</dbReference>
<accession>A0A060JJY1</accession>
<dbReference type="GO" id="GO:0005524">
    <property type="term" value="F:ATP binding"/>
    <property type="evidence" value="ECO:0007669"/>
    <property type="project" value="UniProtKB-KW"/>
</dbReference>
<evidence type="ECO:0000256" key="1">
    <source>
        <dbReference type="ARBA" id="ARBA00022448"/>
    </source>
</evidence>
<dbReference type="InterPro" id="IPR003439">
    <property type="entry name" value="ABC_transporter-like_ATP-bd"/>
</dbReference>
<keyword evidence="6" id="KW-0762">Sugar transport</keyword>
<sequence>MTKTKTPQSGAHEEVDSLMRATRVSKAFNGIYAVKDVDFELKPGEVHALLGPNGSGKSTLIKMLDGVQPQDEGTIEVSGRSRNSKDVATVFQELSLIPSLSVAQNIFLGNELRNSLGLVQTREMNRISRQLTERLGLNLSPDELVENLSVASRQLVEIAKAIHRSASVLVLDEPTSTLTTDDQILLFKSIRDIQKTGVGIIYVTHRLGEVFEIANRVTVLRDGKKVLTAKISEIDMASLVEVITGTAYPAGEVSNDDKETVASAKRGSIQSKPRLEISNLSSDKFSNISLRVNSGQIIGVAGLTGTGRTELLETVSGIRSRTGGEIKIDGKLTSFKNVSEAVRAGVALVPEDRHGSGICLEHSISRNLQLAHAKALSRGPFLNTQSAQELVGNLMKTLQIKAASPLSAVQSLSGGNQQKVVFAKWMQPSVKVLLLDEPTQGVDVGSRKEIYRVIRRFADEGVGVLVVSSDFVELQQLCDEIYFMTSSSISAPESVTERVTEHYIYSKLSERVTSGHEQQKIN</sequence>
<evidence type="ECO:0000256" key="3">
    <source>
        <dbReference type="ARBA" id="ARBA00022741"/>
    </source>
</evidence>
<dbReference type="CDD" id="cd03216">
    <property type="entry name" value="ABC_Carb_Monos_I"/>
    <property type="match status" value="1"/>
</dbReference>
<protein>
    <submittedName>
        <fullName evidence="6">ABC-type sugar transport system, ATPase component</fullName>
        <ecNumber evidence="6">3.6.3.17</ecNumber>
    </submittedName>
</protein>
<dbReference type="PANTHER" id="PTHR43790">
    <property type="entry name" value="CARBOHYDRATE TRANSPORT ATP-BINDING PROTEIN MG119-RELATED"/>
    <property type="match status" value="1"/>
</dbReference>
<dbReference type="InterPro" id="IPR003593">
    <property type="entry name" value="AAA+_ATPase"/>
</dbReference>
<reference evidence="6 7" key="1">
    <citation type="journal article" date="2014" name="Int. J. Syst. Evol. Microbiol.">
        <title>Rhodoluna lacicola gen. nov., sp. nov., a planktonic freshwater bacterium with stream-lined genome.</title>
        <authorList>
            <person name="Hahn M."/>
            <person name="Schmidt J."/>
            <person name="Taipale S.J."/>
            <person name="Doolittle W.F."/>
            <person name="Koll U."/>
        </authorList>
    </citation>
    <scope>NUCLEOTIDE SEQUENCE [LARGE SCALE GENOMIC DNA]</scope>
    <source>
        <strain evidence="6 7">MWH-Ta8</strain>
    </source>
</reference>
<dbReference type="AlphaFoldDB" id="A0A060JJY1"/>
<dbReference type="HOGENOM" id="CLU_000604_92_3_11"/>
<dbReference type="eggNOG" id="COG1129">
    <property type="taxonomic scope" value="Bacteria"/>
</dbReference>
<dbReference type="Proteomes" id="UP000067708">
    <property type="component" value="Chromosome"/>
</dbReference>